<evidence type="ECO:0000256" key="1">
    <source>
        <dbReference type="SAM" id="MobiDB-lite"/>
    </source>
</evidence>
<reference evidence="2 3" key="1">
    <citation type="journal article" date="2020" name="Nature">
        <title>Six reference-quality genomes reveal evolution of bat adaptations.</title>
        <authorList>
            <person name="Jebb D."/>
            <person name="Huang Z."/>
            <person name="Pippel M."/>
            <person name="Hughes G.M."/>
            <person name="Lavrichenko K."/>
            <person name="Devanna P."/>
            <person name="Winkler S."/>
            <person name="Jermiin L.S."/>
            <person name="Skirmuntt E.C."/>
            <person name="Katzourakis A."/>
            <person name="Burkitt-Gray L."/>
            <person name="Ray D.A."/>
            <person name="Sullivan K.A.M."/>
            <person name="Roscito J.G."/>
            <person name="Kirilenko B.M."/>
            <person name="Davalos L.M."/>
            <person name="Corthals A.P."/>
            <person name="Power M.L."/>
            <person name="Jones G."/>
            <person name="Ransome R.D."/>
            <person name="Dechmann D.K.N."/>
            <person name="Locatelli A.G."/>
            <person name="Puechmaille S.J."/>
            <person name="Fedrigo O."/>
            <person name="Jarvis E.D."/>
            <person name="Hiller M."/>
            <person name="Vernes S.C."/>
            <person name="Myers E.W."/>
            <person name="Teeling E.C."/>
        </authorList>
    </citation>
    <scope>NUCLEOTIDE SEQUENCE [LARGE SCALE GENOMIC DNA]</scope>
    <source>
        <strain evidence="2">MRouAeg1</strain>
        <tissue evidence="2">Muscle</tissue>
    </source>
</reference>
<sequence length="158" mass="16888">MGCEPGEGSKLNGRRGPLPHPPSESARREKSLWAEEALSKQRNAAWCPRDGGGEESGGGAAEAARLPASLLANPGKLPPPPAGAVAAPGKREEAALSGCFPVHFCRPGWRERELLLCCPAWLSRTHSRALRPLCPCGWAGDRAGQSVRKRAERWEPTP</sequence>
<gene>
    <name evidence="2" type="ORF">HJG63_012369</name>
</gene>
<dbReference type="AlphaFoldDB" id="A0A7J8F0S4"/>
<name>A0A7J8F0S4_ROUAE</name>
<evidence type="ECO:0000313" key="3">
    <source>
        <dbReference type="Proteomes" id="UP000593571"/>
    </source>
</evidence>
<dbReference type="EMBL" id="JACASE010000008">
    <property type="protein sequence ID" value="KAF6441226.1"/>
    <property type="molecule type" value="Genomic_DNA"/>
</dbReference>
<accession>A0A7J8F0S4</accession>
<feature type="compositionally biased region" description="Basic and acidic residues" evidence="1">
    <location>
        <begin position="25"/>
        <end position="39"/>
    </location>
</feature>
<protein>
    <submittedName>
        <fullName evidence="2">Uncharacterized protein</fullName>
    </submittedName>
</protein>
<evidence type="ECO:0000313" key="2">
    <source>
        <dbReference type="EMBL" id="KAF6441226.1"/>
    </source>
</evidence>
<organism evidence="2 3">
    <name type="scientific">Rousettus aegyptiacus</name>
    <name type="common">Egyptian fruit bat</name>
    <name type="synonym">Pteropus aegyptiacus</name>
    <dbReference type="NCBI Taxonomy" id="9407"/>
    <lineage>
        <taxon>Eukaryota</taxon>
        <taxon>Metazoa</taxon>
        <taxon>Chordata</taxon>
        <taxon>Craniata</taxon>
        <taxon>Vertebrata</taxon>
        <taxon>Euteleostomi</taxon>
        <taxon>Mammalia</taxon>
        <taxon>Eutheria</taxon>
        <taxon>Laurasiatheria</taxon>
        <taxon>Chiroptera</taxon>
        <taxon>Yinpterochiroptera</taxon>
        <taxon>Pteropodoidea</taxon>
        <taxon>Pteropodidae</taxon>
        <taxon>Rousettinae</taxon>
        <taxon>Rousettus</taxon>
    </lineage>
</organism>
<comment type="caution">
    <text evidence="2">The sequence shown here is derived from an EMBL/GenBank/DDBJ whole genome shotgun (WGS) entry which is preliminary data.</text>
</comment>
<proteinExistence type="predicted"/>
<feature type="region of interest" description="Disordered" evidence="1">
    <location>
        <begin position="1"/>
        <end position="90"/>
    </location>
</feature>
<dbReference type="Proteomes" id="UP000593571">
    <property type="component" value="Unassembled WGS sequence"/>
</dbReference>
<keyword evidence="3" id="KW-1185">Reference proteome</keyword>